<dbReference type="AlphaFoldDB" id="A0A7Y6BW68"/>
<name>A0A7Y6BW68_9BACL</name>
<sequence>MSKNGSEKEFILTLFLLKYPEYLEDLIGQKLELAEAEVPIGRRKVDLYAINVSRRLPIFIESQVNQSDQRHLEKVLEILDGTSEGTIIWIASGFNESYLQRVRSYMKSHKHKYIDFYALRLHEQAILWASDLNKLYKLEVWGKLHCIRDSAYPPLELYDSYSQVPSTHTGRIIVKTKYDFKRTEDVKQYMLEKLRGYVPHLTNVWKAKKHNSHDCQLSLGGGRNGVNFKLSAHNKYGQASIYLHFDQSQAELYHSYESKIQELQANIHPVLVAKDRKIGLGFHPQDELDDTIRRLANILERMLKVMGPELYWGK</sequence>
<comment type="caution">
    <text evidence="1">The sequence shown here is derived from an EMBL/GenBank/DDBJ whole genome shotgun (WGS) entry which is preliminary data.</text>
</comment>
<evidence type="ECO:0000313" key="1">
    <source>
        <dbReference type="EMBL" id="NUU75079.1"/>
    </source>
</evidence>
<gene>
    <name evidence="1" type="ORF">HP552_07475</name>
</gene>
<protein>
    <recommendedName>
        <fullName evidence="3">DUF4268 domain-containing protein</fullName>
    </recommendedName>
</protein>
<evidence type="ECO:0000313" key="2">
    <source>
        <dbReference type="Proteomes" id="UP000526125"/>
    </source>
</evidence>
<keyword evidence="2" id="KW-1185">Reference proteome</keyword>
<organism evidence="1 2">
    <name type="scientific">Paenibacillus xylanilyticus</name>
    <dbReference type="NCBI Taxonomy" id="248903"/>
    <lineage>
        <taxon>Bacteria</taxon>
        <taxon>Bacillati</taxon>
        <taxon>Bacillota</taxon>
        <taxon>Bacilli</taxon>
        <taxon>Bacillales</taxon>
        <taxon>Paenibacillaceae</taxon>
        <taxon>Paenibacillus</taxon>
    </lineage>
</organism>
<accession>A0A7Y6BW68</accession>
<dbReference type="EMBL" id="JABMCB010000165">
    <property type="protein sequence ID" value="NUU75079.1"/>
    <property type="molecule type" value="Genomic_DNA"/>
</dbReference>
<dbReference type="Proteomes" id="UP000526125">
    <property type="component" value="Unassembled WGS sequence"/>
</dbReference>
<proteinExistence type="predicted"/>
<reference evidence="1 2" key="1">
    <citation type="submission" date="2020-05" db="EMBL/GenBank/DDBJ databases">
        <title>Genome Sequencing of Type Strains.</title>
        <authorList>
            <person name="Lemaire J.F."/>
            <person name="Inderbitzin P."/>
            <person name="Gregorio O.A."/>
            <person name="Collins S.B."/>
            <person name="Wespe N."/>
            <person name="Knight-Connoni V."/>
        </authorList>
    </citation>
    <scope>NUCLEOTIDE SEQUENCE [LARGE SCALE GENOMIC DNA]</scope>
    <source>
        <strain evidence="1 2">LMG 21957</strain>
    </source>
</reference>
<dbReference type="RefSeq" id="WP_175394930.1">
    <property type="nucleotide sequence ID" value="NZ_JABMCB010000165.1"/>
</dbReference>
<evidence type="ECO:0008006" key="3">
    <source>
        <dbReference type="Google" id="ProtNLM"/>
    </source>
</evidence>